<name>A0A8S5V0W2_9CAUD</name>
<dbReference type="EMBL" id="BK016180">
    <property type="protein sequence ID" value="DAG00374.1"/>
    <property type="molecule type" value="Genomic_DNA"/>
</dbReference>
<organism evidence="1">
    <name type="scientific">Siphoviridae sp. ct3r22</name>
    <dbReference type="NCBI Taxonomy" id="2825325"/>
    <lineage>
        <taxon>Viruses</taxon>
        <taxon>Duplodnaviria</taxon>
        <taxon>Heunggongvirae</taxon>
        <taxon>Uroviricota</taxon>
        <taxon>Caudoviricetes</taxon>
    </lineage>
</organism>
<reference evidence="1" key="1">
    <citation type="journal article" date="2021" name="Proc. Natl. Acad. Sci. U.S.A.">
        <title>A Catalog of Tens of Thousands of Viruses from Human Metagenomes Reveals Hidden Associations with Chronic Diseases.</title>
        <authorList>
            <person name="Tisza M.J."/>
            <person name="Buck C.B."/>
        </authorList>
    </citation>
    <scope>NUCLEOTIDE SEQUENCE</scope>
    <source>
        <strain evidence="1">Ct3r22</strain>
    </source>
</reference>
<sequence>MLYWKCENKECKEFGKEILEIRPMFKYTEKGTIPINIPYCKCCGQQMGYREELPENDGDINVSFMSFNSKNNEDKASVLKKRYKENNKKENIEEKIRYKREQMTKQFFGE</sequence>
<proteinExistence type="predicted"/>
<protein>
    <submittedName>
        <fullName evidence="1">Uncharacterized protein</fullName>
    </submittedName>
</protein>
<accession>A0A8S5V0W2</accession>
<evidence type="ECO:0000313" key="1">
    <source>
        <dbReference type="EMBL" id="DAG00374.1"/>
    </source>
</evidence>